<organism evidence="2 3">
    <name type="scientific">Kribbella albertanoniae</name>
    <dbReference type="NCBI Taxonomy" id="1266829"/>
    <lineage>
        <taxon>Bacteria</taxon>
        <taxon>Bacillati</taxon>
        <taxon>Actinomycetota</taxon>
        <taxon>Actinomycetes</taxon>
        <taxon>Propionibacteriales</taxon>
        <taxon>Kribbellaceae</taxon>
        <taxon>Kribbella</taxon>
    </lineage>
</organism>
<protein>
    <submittedName>
        <fullName evidence="2">DUF4345 domain-containing protein</fullName>
    </submittedName>
</protein>
<reference evidence="2 3" key="1">
    <citation type="submission" date="2019-03" db="EMBL/GenBank/DDBJ databases">
        <title>Draft genome sequences of novel Actinobacteria.</title>
        <authorList>
            <person name="Sahin N."/>
            <person name="Ay H."/>
            <person name="Saygin H."/>
        </authorList>
    </citation>
    <scope>NUCLEOTIDE SEQUENCE [LARGE SCALE GENOMIC DNA]</scope>
    <source>
        <strain evidence="2 3">JCM 30547</strain>
    </source>
</reference>
<name>A0A4R4PNN6_9ACTN</name>
<feature type="region of interest" description="Disordered" evidence="1">
    <location>
        <begin position="1"/>
        <end position="48"/>
    </location>
</feature>
<dbReference type="AlphaFoldDB" id="A0A4R4PNN6"/>
<comment type="caution">
    <text evidence="2">The sequence shown here is derived from an EMBL/GenBank/DDBJ whole genome shotgun (WGS) entry which is preliminary data.</text>
</comment>
<sequence>MDPPSPSRTRTRSEAATAPSAGSSTVRRTHTTPPTEPAAGQQPQPVEIREPSPYCTVWYFHSTAPGTELALDSQLRYLSFLMLGTGLVLLWSVPRIERATAPTSVDGGTTKTG</sequence>
<evidence type="ECO:0000313" key="2">
    <source>
        <dbReference type="EMBL" id="TDC23738.1"/>
    </source>
</evidence>
<accession>A0A4R4PNN6</accession>
<dbReference type="EMBL" id="SMKA01000157">
    <property type="protein sequence ID" value="TDC23738.1"/>
    <property type="molecule type" value="Genomic_DNA"/>
</dbReference>
<gene>
    <name evidence="2" type="ORF">E1261_27745</name>
</gene>
<evidence type="ECO:0000313" key="3">
    <source>
        <dbReference type="Proteomes" id="UP000295075"/>
    </source>
</evidence>
<proteinExistence type="predicted"/>
<dbReference type="Proteomes" id="UP000295075">
    <property type="component" value="Unassembled WGS sequence"/>
</dbReference>
<evidence type="ECO:0000256" key="1">
    <source>
        <dbReference type="SAM" id="MobiDB-lite"/>
    </source>
</evidence>
<keyword evidence="3" id="KW-1185">Reference proteome</keyword>
<dbReference type="OrthoDB" id="7619515at2"/>